<evidence type="ECO:0008006" key="4">
    <source>
        <dbReference type="Google" id="ProtNLM"/>
    </source>
</evidence>
<keyword evidence="3" id="KW-1185">Reference proteome</keyword>
<dbReference type="Proteomes" id="UP001558652">
    <property type="component" value="Unassembled WGS sequence"/>
</dbReference>
<feature type="compositionally biased region" description="Basic and acidic residues" evidence="1">
    <location>
        <begin position="86"/>
        <end position="95"/>
    </location>
</feature>
<dbReference type="EMBL" id="JBFDAA010000001">
    <property type="protein sequence ID" value="KAL1140369.1"/>
    <property type="molecule type" value="Genomic_DNA"/>
</dbReference>
<gene>
    <name evidence="2" type="ORF">AAG570_000301</name>
</gene>
<evidence type="ECO:0000313" key="2">
    <source>
        <dbReference type="EMBL" id="KAL1140369.1"/>
    </source>
</evidence>
<feature type="region of interest" description="Disordered" evidence="1">
    <location>
        <begin position="1"/>
        <end position="181"/>
    </location>
</feature>
<protein>
    <recommendedName>
        <fullName evidence="4">WH2 domain-containing protein</fullName>
    </recommendedName>
</protein>
<feature type="compositionally biased region" description="Low complexity" evidence="1">
    <location>
        <begin position="11"/>
        <end position="20"/>
    </location>
</feature>
<comment type="caution">
    <text evidence="2">The sequence shown here is derived from an EMBL/GenBank/DDBJ whole genome shotgun (WGS) entry which is preliminary data.</text>
</comment>
<evidence type="ECO:0000313" key="3">
    <source>
        <dbReference type="Proteomes" id="UP001558652"/>
    </source>
</evidence>
<proteinExistence type="predicted"/>
<dbReference type="AlphaFoldDB" id="A0ABD0ZJY8"/>
<reference evidence="2 3" key="1">
    <citation type="submission" date="2024-07" db="EMBL/GenBank/DDBJ databases">
        <title>Chromosome-level genome assembly of the water stick insect Ranatra chinensis (Heteroptera: Nepidae).</title>
        <authorList>
            <person name="Liu X."/>
        </authorList>
    </citation>
    <scope>NUCLEOTIDE SEQUENCE [LARGE SCALE GENOMIC DNA]</scope>
    <source>
        <strain evidence="2">Cailab_2021Rc</strain>
        <tissue evidence="2">Muscle</tissue>
    </source>
</reference>
<evidence type="ECO:0000256" key="1">
    <source>
        <dbReference type="SAM" id="MobiDB-lite"/>
    </source>
</evidence>
<accession>A0ABD0ZJY8</accession>
<feature type="compositionally biased region" description="Pro residues" evidence="1">
    <location>
        <begin position="151"/>
        <end position="167"/>
    </location>
</feature>
<organism evidence="2 3">
    <name type="scientific">Ranatra chinensis</name>
    <dbReference type="NCBI Taxonomy" id="642074"/>
    <lineage>
        <taxon>Eukaryota</taxon>
        <taxon>Metazoa</taxon>
        <taxon>Ecdysozoa</taxon>
        <taxon>Arthropoda</taxon>
        <taxon>Hexapoda</taxon>
        <taxon>Insecta</taxon>
        <taxon>Pterygota</taxon>
        <taxon>Neoptera</taxon>
        <taxon>Paraneoptera</taxon>
        <taxon>Hemiptera</taxon>
        <taxon>Heteroptera</taxon>
        <taxon>Panheteroptera</taxon>
        <taxon>Nepomorpha</taxon>
        <taxon>Nepidae</taxon>
        <taxon>Ranatrinae</taxon>
        <taxon>Ranatra</taxon>
    </lineage>
</organism>
<feature type="compositionally biased region" description="Gly residues" evidence="1">
    <location>
        <begin position="112"/>
        <end position="126"/>
    </location>
</feature>
<name>A0ABD0ZJY8_9HEMI</name>
<sequence length="181" mass="19011">MECAIAEGKGISAEESSCESAIEDDIPMEDILGGVRDEEKKEKKKSTLRRMLDGLGKSKKNDGEGEPEGKKETKGGLAARLFGRGDGNRRKKEESGGGQGSSRTLGRLARYVGGGGSGGGSGGGGQSMTLGRRLANNLGSTIRSFRQDPRPTIPAQPSQPSPQPQHPAPERRPEAGESLPQ</sequence>
<feature type="compositionally biased region" description="Basic and acidic residues" evidence="1">
    <location>
        <begin position="59"/>
        <end position="74"/>
    </location>
</feature>